<sequence>MSRREFLIRGAAMGLAYAGLGLISTPNILEAVTEPAPLGTLDLAVAKGGDPASNTLKAIQALGGIERFVKKGYKVALKPNCLAANPPEIGSTTNPAVMEIVVKMCLQAGAREVVVVSHDPERSFQISGVMEACSMAGARVVAANSRDLYQSVPVLRGRLLQNVEIIKEILDADVFVNIPIAKHHSQTGLTLSMKNLMGINWDRRYFHLNGLDQAIADLSTVLRPHLIVMDANRILLTNGPGGPGQTRDTQTVIAGTDQVAVDAYCTTLFNRTPQEIRHIQYAYELGVGEMDLKNLNIKEISVN</sequence>
<accession>A0A0S8FSK5</accession>
<dbReference type="Pfam" id="PF04015">
    <property type="entry name" value="DUF362"/>
    <property type="match status" value="1"/>
</dbReference>
<dbReference type="InterPro" id="IPR007160">
    <property type="entry name" value="DUF362"/>
</dbReference>
<dbReference type="STRING" id="1703779.AMJ83_05800"/>
<protein>
    <recommendedName>
        <fullName evidence="1">DUF362 domain-containing protein</fullName>
    </recommendedName>
</protein>
<dbReference type="EMBL" id="LJUJ01000009">
    <property type="protein sequence ID" value="KPK63760.1"/>
    <property type="molecule type" value="Genomic_DNA"/>
</dbReference>
<name>A0A0S8FSK5_UNCW3</name>
<evidence type="ECO:0000313" key="2">
    <source>
        <dbReference type="EMBL" id="KPK63760.1"/>
    </source>
</evidence>
<dbReference type="Proteomes" id="UP000051373">
    <property type="component" value="Unassembled WGS sequence"/>
</dbReference>
<dbReference type="AlphaFoldDB" id="A0A0S8FSK5"/>
<reference evidence="2 3" key="1">
    <citation type="journal article" date="2015" name="Microbiome">
        <title>Genomic resolution of linkages in carbon, nitrogen, and sulfur cycling among widespread estuary sediment bacteria.</title>
        <authorList>
            <person name="Baker B.J."/>
            <person name="Lazar C.S."/>
            <person name="Teske A.P."/>
            <person name="Dick G.J."/>
        </authorList>
    </citation>
    <scope>NUCLEOTIDE SEQUENCE [LARGE SCALE GENOMIC DNA]</scope>
    <source>
        <strain evidence="2">SM23_42</strain>
    </source>
</reference>
<proteinExistence type="predicted"/>
<evidence type="ECO:0000313" key="3">
    <source>
        <dbReference type="Proteomes" id="UP000051373"/>
    </source>
</evidence>
<evidence type="ECO:0000259" key="1">
    <source>
        <dbReference type="Pfam" id="PF04015"/>
    </source>
</evidence>
<feature type="domain" description="DUF362" evidence="1">
    <location>
        <begin position="75"/>
        <end position="266"/>
    </location>
</feature>
<comment type="caution">
    <text evidence="2">The sequence shown here is derived from an EMBL/GenBank/DDBJ whole genome shotgun (WGS) entry which is preliminary data.</text>
</comment>
<gene>
    <name evidence="2" type="ORF">AMJ83_05800</name>
</gene>
<organism evidence="2 3">
    <name type="scientific">candidate division WOR_3 bacterium SM23_42</name>
    <dbReference type="NCBI Taxonomy" id="1703779"/>
    <lineage>
        <taxon>Bacteria</taxon>
        <taxon>Bacteria division WOR-3</taxon>
    </lineage>
</organism>